<gene>
    <name evidence="1" type="ORF">S01H4_63326</name>
</gene>
<protein>
    <submittedName>
        <fullName evidence="1">Uncharacterized protein</fullName>
    </submittedName>
</protein>
<accession>X1EYF6</accession>
<feature type="non-terminal residue" evidence="1">
    <location>
        <position position="91"/>
    </location>
</feature>
<proteinExistence type="predicted"/>
<reference evidence="1" key="1">
    <citation type="journal article" date="2014" name="Front. Microbiol.">
        <title>High frequency of phylogenetically diverse reductive dehalogenase-homologous genes in deep subseafloor sedimentary metagenomes.</title>
        <authorList>
            <person name="Kawai M."/>
            <person name="Futagami T."/>
            <person name="Toyoda A."/>
            <person name="Takaki Y."/>
            <person name="Nishi S."/>
            <person name="Hori S."/>
            <person name="Arai W."/>
            <person name="Tsubouchi T."/>
            <person name="Morono Y."/>
            <person name="Uchiyama I."/>
            <person name="Ito T."/>
            <person name="Fujiyama A."/>
            <person name="Inagaki F."/>
            <person name="Takami H."/>
        </authorList>
    </citation>
    <scope>NUCLEOTIDE SEQUENCE</scope>
    <source>
        <strain evidence="1">Expedition CK06-06</strain>
    </source>
</reference>
<comment type="caution">
    <text evidence="1">The sequence shown here is derived from an EMBL/GenBank/DDBJ whole genome shotgun (WGS) entry which is preliminary data.</text>
</comment>
<evidence type="ECO:0000313" key="1">
    <source>
        <dbReference type="EMBL" id="GAH13633.1"/>
    </source>
</evidence>
<sequence>MANDFTYDDYCVALYRFESGALTADSFGGNTLTNNNGVAEDLVNFKEGECSADLELSSSQYFSISDDDLDSGFPCKDEEGTNRSFTICGWI</sequence>
<organism evidence="1">
    <name type="scientific">marine sediment metagenome</name>
    <dbReference type="NCBI Taxonomy" id="412755"/>
    <lineage>
        <taxon>unclassified sequences</taxon>
        <taxon>metagenomes</taxon>
        <taxon>ecological metagenomes</taxon>
    </lineage>
</organism>
<dbReference type="AlphaFoldDB" id="X1EYF6"/>
<dbReference type="EMBL" id="BART01038049">
    <property type="protein sequence ID" value="GAH13633.1"/>
    <property type="molecule type" value="Genomic_DNA"/>
</dbReference>
<name>X1EYF6_9ZZZZ</name>